<dbReference type="EMBL" id="JAEQNA010000009">
    <property type="protein sequence ID" value="MBL0422704.1"/>
    <property type="molecule type" value="Genomic_DNA"/>
</dbReference>
<dbReference type="RefSeq" id="WP_201685841.1">
    <property type="nucleotide sequence ID" value="NZ_JAEQNA010000009.1"/>
</dbReference>
<accession>A0A937D3I6</accession>
<evidence type="ECO:0000259" key="5">
    <source>
        <dbReference type="PROSITE" id="PS51078"/>
    </source>
</evidence>
<dbReference type="InterPro" id="IPR029016">
    <property type="entry name" value="GAF-like_dom_sf"/>
</dbReference>
<gene>
    <name evidence="6" type="ORF">JI739_20385</name>
</gene>
<dbReference type="GO" id="GO:0003700">
    <property type="term" value="F:DNA-binding transcription factor activity"/>
    <property type="evidence" value="ECO:0007669"/>
    <property type="project" value="TreeGrafter"/>
</dbReference>
<organism evidence="6 7">
    <name type="scientific">Ramlibacter aurantiacus</name>
    <dbReference type="NCBI Taxonomy" id="2801330"/>
    <lineage>
        <taxon>Bacteria</taxon>
        <taxon>Pseudomonadati</taxon>
        <taxon>Pseudomonadota</taxon>
        <taxon>Betaproteobacteria</taxon>
        <taxon>Burkholderiales</taxon>
        <taxon>Comamonadaceae</taxon>
        <taxon>Ramlibacter</taxon>
    </lineage>
</organism>
<keyword evidence="7" id="KW-1185">Reference proteome</keyword>
<dbReference type="InterPro" id="IPR005471">
    <property type="entry name" value="Tscrpt_reg_IclR_N"/>
</dbReference>
<dbReference type="SMART" id="SM00346">
    <property type="entry name" value="HTH_ICLR"/>
    <property type="match status" value="1"/>
</dbReference>
<dbReference type="GO" id="GO:0045892">
    <property type="term" value="P:negative regulation of DNA-templated transcription"/>
    <property type="evidence" value="ECO:0007669"/>
    <property type="project" value="TreeGrafter"/>
</dbReference>
<evidence type="ECO:0000259" key="4">
    <source>
        <dbReference type="PROSITE" id="PS51077"/>
    </source>
</evidence>
<dbReference type="InterPro" id="IPR036390">
    <property type="entry name" value="WH_DNA-bd_sf"/>
</dbReference>
<dbReference type="PANTHER" id="PTHR30136">
    <property type="entry name" value="HELIX-TURN-HELIX TRANSCRIPTIONAL REGULATOR, ICLR FAMILY"/>
    <property type="match status" value="1"/>
</dbReference>
<dbReference type="SUPFAM" id="SSF46785">
    <property type="entry name" value="Winged helix' DNA-binding domain"/>
    <property type="match status" value="1"/>
</dbReference>
<dbReference type="InterPro" id="IPR050707">
    <property type="entry name" value="HTH_MetabolicPath_Reg"/>
</dbReference>
<dbReference type="Gene3D" id="3.30.450.40">
    <property type="match status" value="1"/>
</dbReference>
<keyword evidence="2" id="KW-0238">DNA-binding</keyword>
<evidence type="ECO:0000256" key="2">
    <source>
        <dbReference type="ARBA" id="ARBA00023125"/>
    </source>
</evidence>
<dbReference type="PROSITE" id="PS51077">
    <property type="entry name" value="HTH_ICLR"/>
    <property type="match status" value="1"/>
</dbReference>
<dbReference type="GO" id="GO:0003677">
    <property type="term" value="F:DNA binding"/>
    <property type="evidence" value="ECO:0007669"/>
    <property type="project" value="UniProtKB-KW"/>
</dbReference>
<proteinExistence type="predicted"/>
<protein>
    <submittedName>
        <fullName evidence="6">IclR family transcriptional regulator</fullName>
    </submittedName>
</protein>
<dbReference type="Pfam" id="PF09339">
    <property type="entry name" value="HTH_IclR"/>
    <property type="match status" value="1"/>
</dbReference>
<dbReference type="PROSITE" id="PS51078">
    <property type="entry name" value="ICLR_ED"/>
    <property type="match status" value="1"/>
</dbReference>
<feature type="domain" description="HTH iclR-type" evidence="4">
    <location>
        <begin position="3"/>
        <end position="66"/>
    </location>
</feature>
<name>A0A937D3I6_9BURK</name>
<dbReference type="AlphaFoldDB" id="A0A937D3I6"/>
<dbReference type="Gene3D" id="1.10.10.10">
    <property type="entry name" value="Winged helix-like DNA-binding domain superfamily/Winged helix DNA-binding domain"/>
    <property type="match status" value="1"/>
</dbReference>
<dbReference type="Pfam" id="PF01614">
    <property type="entry name" value="IclR_C"/>
    <property type="match status" value="1"/>
</dbReference>
<reference evidence="6" key="1">
    <citation type="submission" date="2021-01" db="EMBL/GenBank/DDBJ databases">
        <title>Ramlibacter sp. strain AW1 16S ribosomal RNA gene Genome sequencing and assembly.</title>
        <authorList>
            <person name="Kang M."/>
        </authorList>
    </citation>
    <scope>NUCLEOTIDE SEQUENCE</scope>
    <source>
        <strain evidence="6">AW1</strain>
    </source>
</reference>
<evidence type="ECO:0000313" key="6">
    <source>
        <dbReference type="EMBL" id="MBL0422704.1"/>
    </source>
</evidence>
<dbReference type="InterPro" id="IPR036388">
    <property type="entry name" value="WH-like_DNA-bd_sf"/>
</dbReference>
<dbReference type="SUPFAM" id="SSF55781">
    <property type="entry name" value="GAF domain-like"/>
    <property type="match status" value="1"/>
</dbReference>
<evidence type="ECO:0000256" key="1">
    <source>
        <dbReference type="ARBA" id="ARBA00023015"/>
    </source>
</evidence>
<dbReference type="InterPro" id="IPR014757">
    <property type="entry name" value="Tscrpt_reg_IclR_C"/>
</dbReference>
<evidence type="ECO:0000256" key="3">
    <source>
        <dbReference type="ARBA" id="ARBA00023163"/>
    </source>
</evidence>
<feature type="domain" description="IclR-ED" evidence="5">
    <location>
        <begin position="67"/>
        <end position="251"/>
    </location>
</feature>
<keyword evidence="3" id="KW-0804">Transcription</keyword>
<evidence type="ECO:0000313" key="7">
    <source>
        <dbReference type="Proteomes" id="UP000613011"/>
    </source>
</evidence>
<sequence>MTTQTLERALDLMRILAASGTDGCRLVDLQRASGLTKPTVHRILDTLKIQGVVEQQEDTRRYRLGQELAVLGWSANRTVYDLKELAAEEMCAVASRTGDTSFLALRSGTEAVCIDRQTGDYPVKAFTVDVGTRRPLGIGATGVALLAALDPAEADAAMDAIRPQLPRYPNASLRQIREAVASARRHGYAVSEGLMLKEVRGVAVVIRDGRERAIAAIGIAAISDRVSNRRLPEIVRLLRTHANHIEQRIATAESRATGNPVRHYRAGTTIAARTRRSA</sequence>
<keyword evidence="1" id="KW-0805">Transcription regulation</keyword>
<comment type="caution">
    <text evidence="6">The sequence shown here is derived from an EMBL/GenBank/DDBJ whole genome shotgun (WGS) entry which is preliminary data.</text>
</comment>
<dbReference type="Proteomes" id="UP000613011">
    <property type="component" value="Unassembled WGS sequence"/>
</dbReference>
<dbReference type="PANTHER" id="PTHR30136:SF39">
    <property type="entry name" value="TRANSCRIPTIONAL REGULATORY PROTEIN"/>
    <property type="match status" value="1"/>
</dbReference>